<proteinExistence type="predicted"/>
<feature type="signal peptide" evidence="1">
    <location>
        <begin position="1"/>
        <end position="22"/>
    </location>
</feature>
<name>E3NI36_CAERE</name>
<organism evidence="3">
    <name type="scientific">Caenorhabditis remanei</name>
    <name type="common">Caenorhabditis vulgaris</name>
    <dbReference type="NCBI Taxonomy" id="31234"/>
    <lineage>
        <taxon>Eukaryota</taxon>
        <taxon>Metazoa</taxon>
        <taxon>Ecdysozoa</taxon>
        <taxon>Nematoda</taxon>
        <taxon>Chromadorea</taxon>
        <taxon>Rhabditida</taxon>
        <taxon>Rhabditina</taxon>
        <taxon>Rhabditomorpha</taxon>
        <taxon>Rhabditoidea</taxon>
        <taxon>Rhabditidae</taxon>
        <taxon>Peloderinae</taxon>
        <taxon>Caenorhabditis</taxon>
    </lineage>
</organism>
<dbReference type="AlphaFoldDB" id="E3NI36"/>
<reference evidence="2" key="1">
    <citation type="submission" date="2007-07" db="EMBL/GenBank/DDBJ databases">
        <title>PCAP assembly of the Caenorhabditis remanei genome.</title>
        <authorList>
            <consortium name="The Caenorhabditis remanei Sequencing Consortium"/>
            <person name="Wilson R.K."/>
        </authorList>
    </citation>
    <scope>NUCLEOTIDE SEQUENCE [LARGE SCALE GENOMIC DNA]</scope>
    <source>
        <strain evidence="2">PB4641</strain>
    </source>
</reference>
<evidence type="ECO:0000256" key="1">
    <source>
        <dbReference type="SAM" id="SignalP"/>
    </source>
</evidence>
<accession>E3NI36</accession>
<dbReference type="HOGENOM" id="CLU_2760248_0_0_1"/>
<feature type="chain" id="PRO_5003178619" evidence="1">
    <location>
        <begin position="23"/>
        <end position="70"/>
    </location>
</feature>
<protein>
    <submittedName>
        <fullName evidence="2">Uncharacterized protein</fullName>
    </submittedName>
</protein>
<dbReference type="Proteomes" id="UP000008281">
    <property type="component" value="Unassembled WGS sequence"/>
</dbReference>
<sequence length="70" mass="8195">MFKKVLFLGVLIIILLISNPGGFKPASTEENLSPPDKYRLLHPLIDESIRPDKYRLLHPLIDESIRYRHR</sequence>
<dbReference type="EMBL" id="DS268693">
    <property type="protein sequence ID" value="EFO98754.1"/>
    <property type="molecule type" value="Genomic_DNA"/>
</dbReference>
<gene>
    <name evidence="2" type="ORF">CRE_25913</name>
</gene>
<evidence type="ECO:0000313" key="3">
    <source>
        <dbReference type="Proteomes" id="UP000008281"/>
    </source>
</evidence>
<evidence type="ECO:0000313" key="2">
    <source>
        <dbReference type="EMBL" id="EFO98754.1"/>
    </source>
</evidence>
<dbReference type="InParanoid" id="E3NI36"/>
<keyword evidence="3" id="KW-1185">Reference proteome</keyword>
<keyword evidence="1" id="KW-0732">Signal</keyword>